<comment type="caution">
    <text evidence="1">The sequence shown here is derived from an EMBL/GenBank/DDBJ whole genome shotgun (WGS) entry which is preliminary data.</text>
</comment>
<evidence type="ECO:0000313" key="1">
    <source>
        <dbReference type="EMBL" id="KAJ8446130.1"/>
    </source>
</evidence>
<organism evidence="1 2">
    <name type="scientific">Carnegiea gigantea</name>
    <dbReference type="NCBI Taxonomy" id="171969"/>
    <lineage>
        <taxon>Eukaryota</taxon>
        <taxon>Viridiplantae</taxon>
        <taxon>Streptophyta</taxon>
        <taxon>Embryophyta</taxon>
        <taxon>Tracheophyta</taxon>
        <taxon>Spermatophyta</taxon>
        <taxon>Magnoliopsida</taxon>
        <taxon>eudicotyledons</taxon>
        <taxon>Gunneridae</taxon>
        <taxon>Pentapetalae</taxon>
        <taxon>Caryophyllales</taxon>
        <taxon>Cactineae</taxon>
        <taxon>Cactaceae</taxon>
        <taxon>Cactoideae</taxon>
        <taxon>Echinocereeae</taxon>
        <taxon>Carnegiea</taxon>
    </lineage>
</organism>
<dbReference type="OrthoDB" id="1001419at2759"/>
<dbReference type="SUPFAM" id="SSF56219">
    <property type="entry name" value="DNase I-like"/>
    <property type="match status" value="1"/>
</dbReference>
<proteinExistence type="predicted"/>
<evidence type="ECO:0000313" key="2">
    <source>
        <dbReference type="Proteomes" id="UP001153076"/>
    </source>
</evidence>
<dbReference type="Proteomes" id="UP001153076">
    <property type="component" value="Unassembled WGS sequence"/>
</dbReference>
<keyword evidence="2" id="KW-1185">Reference proteome</keyword>
<dbReference type="InterPro" id="IPR036691">
    <property type="entry name" value="Endo/exonu/phosph_ase_sf"/>
</dbReference>
<name>A0A9Q1QN29_9CARY</name>
<dbReference type="PANTHER" id="PTHR33710:SF86">
    <property type="entry name" value="VIRAL MOVEMENT PROTEIN"/>
    <property type="match status" value="1"/>
</dbReference>
<dbReference type="PANTHER" id="PTHR33710">
    <property type="entry name" value="BNAC02G09200D PROTEIN"/>
    <property type="match status" value="1"/>
</dbReference>
<accession>A0A9Q1QN29</accession>
<dbReference type="EMBL" id="JAKOGI010000059">
    <property type="protein sequence ID" value="KAJ8446130.1"/>
    <property type="molecule type" value="Genomic_DNA"/>
</dbReference>
<gene>
    <name evidence="1" type="ORF">Cgig2_000927</name>
</gene>
<evidence type="ECO:0008006" key="3">
    <source>
        <dbReference type="Google" id="ProtNLM"/>
    </source>
</evidence>
<reference evidence="1" key="1">
    <citation type="submission" date="2022-04" db="EMBL/GenBank/DDBJ databases">
        <title>Carnegiea gigantea Genome sequencing and assembly v2.</title>
        <authorList>
            <person name="Copetti D."/>
            <person name="Sanderson M.J."/>
            <person name="Burquez A."/>
            <person name="Wojciechowski M.F."/>
        </authorList>
    </citation>
    <scope>NUCLEOTIDE SEQUENCE</scope>
    <source>
        <strain evidence="1">SGP5-SGP5p</strain>
        <tissue evidence="1">Aerial part</tissue>
    </source>
</reference>
<dbReference type="AlphaFoldDB" id="A0A9Q1QN29"/>
<dbReference type="Gene3D" id="3.60.10.10">
    <property type="entry name" value="Endonuclease/exonuclease/phosphatase"/>
    <property type="match status" value="1"/>
</dbReference>
<sequence length="297" mass="34656">MSWYICWGQGDEIWRFTGTYCHPDSQNEIKTCELLLDLKAHWTLPWLIRGDLNEILFNFKKNGGPLKPPSVLDAFNKALVAYDLFDISYSGHKYTWWIGQGRVDSVKERLDRFCANSGWSTLFPDVEVTLDEIFQITFLPSLTPSSCIMSAKNLVRYGKHPAENYCDKLRDTVDIHSRKALFIELSDLRKKEEIYWWSRTNFLKFGDDNSSWFHHRANARKCINHIASLQGPDGRPNFFKLITPKDPNMSLLRVGDLIDWGKKHWNVDMLNALFLPADVETVLSIPFYFHWLNDKLT</sequence>
<protein>
    <recommendedName>
        <fullName evidence="3">Reverse transcriptase</fullName>
    </recommendedName>
</protein>